<protein>
    <recommendedName>
        <fullName evidence="1">DUF8159 domain-containing protein</fullName>
    </recommendedName>
</protein>
<evidence type="ECO:0000313" key="3">
    <source>
        <dbReference type="Proteomes" id="UP001321047"/>
    </source>
</evidence>
<sequence length="122" mass="13788">MTDSHPIEVALENQLMSQGVYVTDFETGDDEYDRLEYEVVYDTATVTPHEVGTVVRTALKLDEERDDWELGGLEVVSRSTDGNRRGTWRIDPQWVKELHETISESGFSQLVLDTISHDSGGN</sequence>
<evidence type="ECO:0000259" key="1">
    <source>
        <dbReference type="Pfam" id="PF26490"/>
    </source>
</evidence>
<dbReference type="Pfam" id="PF26490">
    <property type="entry name" value="DUF8159"/>
    <property type="match status" value="1"/>
</dbReference>
<comment type="caution">
    <text evidence="2">The sequence shown here is derived from an EMBL/GenBank/DDBJ whole genome shotgun (WGS) entry which is preliminary data.</text>
</comment>
<dbReference type="AlphaFoldDB" id="A0AAP3E5G1"/>
<reference evidence="2 3" key="1">
    <citation type="submission" date="2022-09" db="EMBL/GenBank/DDBJ databases">
        <title>Enrichment on poylsaccharides allowed isolation of novel metabolic and taxonomic groups of Haloarchaea.</title>
        <authorList>
            <person name="Sorokin D.Y."/>
            <person name="Elcheninov A.G."/>
            <person name="Khizhniak T.V."/>
            <person name="Kolganova T.V."/>
            <person name="Kublanov I.V."/>
        </authorList>
    </citation>
    <scope>NUCLEOTIDE SEQUENCE [LARGE SCALE GENOMIC DNA]</scope>
    <source>
        <strain evidence="2 3">AArc-curdl1</strain>
    </source>
</reference>
<keyword evidence="3" id="KW-1185">Reference proteome</keyword>
<proteinExistence type="predicted"/>
<name>A0AAP3E5G1_9EURY</name>
<gene>
    <name evidence="2" type="ORF">OB919_00065</name>
</gene>
<accession>A0AAP3E5G1</accession>
<dbReference type="EMBL" id="JAOPJZ010000001">
    <property type="protein sequence ID" value="MCU4750384.1"/>
    <property type="molecule type" value="Genomic_DNA"/>
</dbReference>
<dbReference type="RefSeq" id="WP_342805118.1">
    <property type="nucleotide sequence ID" value="NZ_JAOPJZ010000001.1"/>
</dbReference>
<feature type="domain" description="DUF8159" evidence="1">
    <location>
        <begin position="1"/>
        <end position="118"/>
    </location>
</feature>
<dbReference type="Proteomes" id="UP001321047">
    <property type="component" value="Unassembled WGS sequence"/>
</dbReference>
<organism evidence="2 3">
    <name type="scientific">Natronosalvus hydrolyticus</name>
    <dbReference type="NCBI Taxonomy" id="2979988"/>
    <lineage>
        <taxon>Archaea</taxon>
        <taxon>Methanobacteriati</taxon>
        <taxon>Methanobacteriota</taxon>
        <taxon>Stenosarchaea group</taxon>
        <taxon>Halobacteria</taxon>
        <taxon>Halobacteriales</taxon>
        <taxon>Natrialbaceae</taxon>
        <taxon>Natronosalvus</taxon>
    </lineage>
</organism>
<dbReference type="InterPro" id="IPR058473">
    <property type="entry name" value="DUF8159"/>
</dbReference>
<evidence type="ECO:0000313" key="2">
    <source>
        <dbReference type="EMBL" id="MCU4750384.1"/>
    </source>
</evidence>